<dbReference type="AlphaFoldDB" id="A0A917UVC0"/>
<reference evidence="5" key="1">
    <citation type="journal article" date="2014" name="Int. J. Syst. Evol. Microbiol.">
        <title>Complete genome sequence of Corynebacterium casei LMG S-19264T (=DSM 44701T), isolated from a smear-ripened cheese.</title>
        <authorList>
            <consortium name="US DOE Joint Genome Institute (JGI-PGF)"/>
            <person name="Walter F."/>
            <person name="Albersmeier A."/>
            <person name="Kalinowski J."/>
            <person name="Ruckert C."/>
        </authorList>
    </citation>
    <scope>NUCLEOTIDE SEQUENCE</scope>
    <source>
        <strain evidence="5">CGMCC 1.8984</strain>
    </source>
</reference>
<keyword evidence="2" id="KW-0789">Thiol protease inhibitor</keyword>
<name>A0A917UVC0_9MICO</name>
<dbReference type="Pfam" id="PF09394">
    <property type="entry name" value="Inhibitor_I42"/>
    <property type="match status" value="1"/>
</dbReference>
<dbReference type="EMBL" id="BMMD01000017">
    <property type="protein sequence ID" value="GGJ87431.1"/>
    <property type="molecule type" value="Genomic_DNA"/>
</dbReference>
<dbReference type="GO" id="GO:0004869">
    <property type="term" value="F:cysteine-type endopeptidase inhibitor activity"/>
    <property type="evidence" value="ECO:0007669"/>
    <property type="project" value="UniProtKB-KW"/>
</dbReference>
<gene>
    <name evidence="5" type="ORF">GCM10011372_27410</name>
</gene>
<evidence type="ECO:0000313" key="6">
    <source>
        <dbReference type="Proteomes" id="UP000636956"/>
    </source>
</evidence>
<dbReference type="InterPro" id="IPR036331">
    <property type="entry name" value="Chagasin-like_sf"/>
</dbReference>
<feature type="domain" description="IrrE N-terminal-like" evidence="3">
    <location>
        <begin position="46"/>
        <end position="164"/>
    </location>
</feature>
<proteinExistence type="predicted"/>
<dbReference type="Gene3D" id="2.60.40.2020">
    <property type="match status" value="1"/>
</dbReference>
<accession>A0A917UVC0</accession>
<evidence type="ECO:0008006" key="7">
    <source>
        <dbReference type="Google" id="ProtNLM"/>
    </source>
</evidence>
<dbReference type="PANTHER" id="PTHR43236:SF1">
    <property type="entry name" value="BLL7220 PROTEIN"/>
    <property type="match status" value="1"/>
</dbReference>
<evidence type="ECO:0000256" key="1">
    <source>
        <dbReference type="ARBA" id="ARBA00022690"/>
    </source>
</evidence>
<evidence type="ECO:0000259" key="3">
    <source>
        <dbReference type="Pfam" id="PF06114"/>
    </source>
</evidence>
<dbReference type="PANTHER" id="PTHR43236">
    <property type="entry name" value="ANTITOXIN HIGA1"/>
    <property type="match status" value="1"/>
</dbReference>
<evidence type="ECO:0000259" key="4">
    <source>
        <dbReference type="Pfam" id="PF09394"/>
    </source>
</evidence>
<dbReference type="InterPro" id="IPR052345">
    <property type="entry name" value="Rad_response_metalloprotease"/>
</dbReference>
<dbReference type="Pfam" id="PF06114">
    <property type="entry name" value="Peptidase_M78"/>
    <property type="match status" value="1"/>
</dbReference>
<dbReference type="SUPFAM" id="SSF141066">
    <property type="entry name" value="ICP-like"/>
    <property type="match status" value="1"/>
</dbReference>
<evidence type="ECO:0000256" key="2">
    <source>
        <dbReference type="ARBA" id="ARBA00022704"/>
    </source>
</evidence>
<dbReference type="InterPro" id="IPR010359">
    <property type="entry name" value="IrrE_HExxH"/>
</dbReference>
<feature type="domain" description="Proteinase inhibitor I42 chagasin" evidence="4">
    <location>
        <begin position="215"/>
        <end position="345"/>
    </location>
</feature>
<organism evidence="5 6">
    <name type="scientific">Agromyces bauzanensis</name>
    <dbReference type="NCBI Taxonomy" id="1308924"/>
    <lineage>
        <taxon>Bacteria</taxon>
        <taxon>Bacillati</taxon>
        <taxon>Actinomycetota</taxon>
        <taxon>Actinomycetes</taxon>
        <taxon>Micrococcales</taxon>
        <taxon>Microbacteriaceae</taxon>
        <taxon>Agromyces</taxon>
    </lineage>
</organism>
<keyword evidence="6" id="KW-1185">Reference proteome</keyword>
<sequence length="375" mass="40997">MTTRAAGRLAAVQAAARAHNDLSIDPTRPIDPFDAINTLGLELQFRPMKELLGAIVPGDPAGVLINTERPASVQRYTAAHEIGHWYLDQAAFALDTEEHVEGHPHDAREQNAQLFASHFLMPLDLVYATAAHHRLRKGDTATALTVYEISRDMHVSYSAAVHHLANIRFISFGNRDQLLRSRPAQLKRLLTAGRPPTNPRGDVWTLGGDVTDVEVYVGDEVIITLPENPSTGYRWLDNDQLHPSKPRILPTGSPAKLSSRADAGVGGHAEVIPLAIQQESAHVLARVADRSAPAAPVSGEPPLVGGPTIRRLGYSAQEAGQESVDLAYARPFESERPIDRVTIRVTARAMPDVELRARRIQEFLDEEAAERNSPS</sequence>
<dbReference type="Proteomes" id="UP000636956">
    <property type="component" value="Unassembled WGS sequence"/>
</dbReference>
<keyword evidence="1" id="KW-0646">Protease inhibitor</keyword>
<dbReference type="InterPro" id="IPR018990">
    <property type="entry name" value="Prot_inh_I42_chagasin"/>
</dbReference>
<protein>
    <recommendedName>
        <fullName evidence="7">ImmA/IrrE family metallo-endopeptidase</fullName>
    </recommendedName>
</protein>
<comment type="caution">
    <text evidence="5">The sequence shown here is derived from an EMBL/GenBank/DDBJ whole genome shotgun (WGS) entry which is preliminary data.</text>
</comment>
<dbReference type="RefSeq" id="WP_188743995.1">
    <property type="nucleotide sequence ID" value="NZ_BAABFW010000005.1"/>
</dbReference>
<dbReference type="Gene3D" id="1.10.10.2910">
    <property type="match status" value="1"/>
</dbReference>
<evidence type="ECO:0000313" key="5">
    <source>
        <dbReference type="EMBL" id="GGJ87431.1"/>
    </source>
</evidence>
<reference evidence="5" key="2">
    <citation type="submission" date="2020-09" db="EMBL/GenBank/DDBJ databases">
        <authorList>
            <person name="Sun Q."/>
            <person name="Zhou Y."/>
        </authorList>
    </citation>
    <scope>NUCLEOTIDE SEQUENCE</scope>
    <source>
        <strain evidence="5">CGMCC 1.8984</strain>
    </source>
</reference>